<evidence type="ECO:0000313" key="6">
    <source>
        <dbReference type="EMBL" id="MCK9801585.1"/>
    </source>
</evidence>
<keyword evidence="3" id="KW-0238">DNA-binding</keyword>
<keyword evidence="9" id="KW-1185">Reference proteome</keyword>
<dbReference type="EMBL" id="JALQCW010000088">
    <property type="protein sequence ID" value="MCK9801585.1"/>
    <property type="molecule type" value="Genomic_DNA"/>
</dbReference>
<protein>
    <submittedName>
        <fullName evidence="6">LysR family transcriptional regulator</fullName>
    </submittedName>
</protein>
<dbReference type="EMBL" id="JALQCX010000017">
    <property type="protein sequence ID" value="MCK9814640.1"/>
    <property type="molecule type" value="Genomic_DNA"/>
</dbReference>
<organism evidence="6 8">
    <name type="scientific">Pseudomonas morbosilactucae</name>
    <dbReference type="NCBI Taxonomy" id="2938197"/>
    <lineage>
        <taxon>Bacteria</taxon>
        <taxon>Pseudomonadati</taxon>
        <taxon>Pseudomonadota</taxon>
        <taxon>Gammaproteobacteria</taxon>
        <taxon>Pseudomonadales</taxon>
        <taxon>Pseudomonadaceae</taxon>
        <taxon>Pseudomonas</taxon>
    </lineage>
</organism>
<dbReference type="CDD" id="cd08435">
    <property type="entry name" value="PBP2_GbpR"/>
    <property type="match status" value="1"/>
</dbReference>
<dbReference type="FunFam" id="1.10.10.10:FF:000001">
    <property type="entry name" value="LysR family transcriptional regulator"/>
    <property type="match status" value="1"/>
</dbReference>
<name>A0A9X1Z0K3_9PSED</name>
<dbReference type="GO" id="GO:0003677">
    <property type="term" value="F:DNA binding"/>
    <property type="evidence" value="ECO:0007669"/>
    <property type="project" value="UniProtKB-KW"/>
</dbReference>
<dbReference type="PRINTS" id="PR00039">
    <property type="entry name" value="HTHLYSR"/>
</dbReference>
<dbReference type="InterPro" id="IPR005119">
    <property type="entry name" value="LysR_subst-bd"/>
</dbReference>
<reference evidence="8 9" key="1">
    <citation type="journal article" date="2022" name="Int. J. Syst. Evol. Microbiol.">
        <title>Pseudomonas aegrilactucae sp. nov. and Pseudomonas morbosilactucae sp. nov., pathogens causing bacterial rot of lettuce in Japan.</title>
        <authorList>
            <person name="Sawada H."/>
            <person name="Fujikawa T."/>
            <person name="Satou M."/>
        </authorList>
    </citation>
    <scope>NUCLEOTIDE SEQUENCE [LARGE SCALE GENOMIC DNA]</scope>
    <source>
        <strain evidence="6 8">MAFF 302030</strain>
        <strain evidence="7 9">MAFF 302046</strain>
    </source>
</reference>
<dbReference type="Gene3D" id="1.10.10.10">
    <property type="entry name" value="Winged helix-like DNA-binding domain superfamily/Winged helix DNA-binding domain"/>
    <property type="match status" value="2"/>
</dbReference>
<dbReference type="PROSITE" id="PS50931">
    <property type="entry name" value="HTH_LYSR"/>
    <property type="match status" value="2"/>
</dbReference>
<dbReference type="InterPro" id="IPR036388">
    <property type="entry name" value="WH-like_DNA-bd_sf"/>
</dbReference>
<evidence type="ECO:0000256" key="1">
    <source>
        <dbReference type="ARBA" id="ARBA00009437"/>
    </source>
</evidence>
<dbReference type="InterPro" id="IPR000847">
    <property type="entry name" value="LysR_HTH_N"/>
</dbReference>
<evidence type="ECO:0000256" key="3">
    <source>
        <dbReference type="ARBA" id="ARBA00023125"/>
    </source>
</evidence>
<reference evidence="8 9" key="2">
    <citation type="journal article" date="2023" name="Plant Pathol.">
        <title>Dismantling and reorganizing Pseudomonas marginalis sensu#lato.</title>
        <authorList>
            <person name="Sawada H."/>
            <person name="Fujikawa T."/>
            <person name="Satou M."/>
        </authorList>
    </citation>
    <scope>NUCLEOTIDE SEQUENCE [LARGE SCALE GENOMIC DNA]</scope>
    <source>
        <strain evidence="6 8">MAFF 302030</strain>
        <strain evidence="7 9">MAFF 302046</strain>
    </source>
</reference>
<gene>
    <name evidence="6" type="ORF">M1B34_28940</name>
    <name evidence="7" type="ORF">M1B35_11010</name>
</gene>
<dbReference type="GO" id="GO:0003700">
    <property type="term" value="F:DNA-binding transcription factor activity"/>
    <property type="evidence" value="ECO:0007669"/>
    <property type="project" value="InterPro"/>
</dbReference>
<dbReference type="RefSeq" id="WP_268261946.1">
    <property type="nucleotide sequence ID" value="NZ_JALQCW010000088.1"/>
</dbReference>
<dbReference type="GO" id="GO:0005829">
    <property type="term" value="C:cytosol"/>
    <property type="evidence" value="ECO:0007669"/>
    <property type="project" value="TreeGrafter"/>
</dbReference>
<dbReference type="SUPFAM" id="SSF53850">
    <property type="entry name" value="Periplasmic binding protein-like II"/>
    <property type="match status" value="1"/>
</dbReference>
<dbReference type="Pfam" id="PF03466">
    <property type="entry name" value="LysR_substrate"/>
    <property type="match status" value="1"/>
</dbReference>
<dbReference type="PANTHER" id="PTHR30419">
    <property type="entry name" value="HTH-TYPE TRANSCRIPTIONAL REGULATOR YBHD"/>
    <property type="match status" value="1"/>
</dbReference>
<sequence length="407" mass="44449">MPHAAIELCNLMQIRAFSQVVAHGSVSRAAEDLYRSQSVITRAIRDLEGHLGVELFERQASGMLLTDFGKCMLPRARRAIDDLHQVPHRLARLLGKHAGERYQAEPLYLFNLRRLQIFTALCESRHMQSVARQLGLSQPAVSAALKVLEDGAGVALMERTPYGLVPSLYGREIEPNIRRALNELRHLRAEIDARRGVLSGTVRVGALPLGRTRLLPEAIIKLIEAYPGLSVTTNESDYTALTAGLRSGDIDFIFGALRDHDPGAGVYSERLFSEDMAVLVRDGHPLLQGPVQAADLAQARWVLPRSAAPARHMLDACFQGMGIAAPQAVVETGDLAMVRGLLLGSDLLAAVSVHQLEHELRSGLLRQLPLTLPDTSRDIGLTYRSGCLHSPAAQALIDCLRERCAGS</sequence>
<dbReference type="SUPFAM" id="SSF46785">
    <property type="entry name" value="Winged helix' DNA-binding domain"/>
    <property type="match status" value="2"/>
</dbReference>
<dbReference type="InterPro" id="IPR037405">
    <property type="entry name" value="GbpR_PBP2"/>
</dbReference>
<evidence type="ECO:0000313" key="9">
    <source>
        <dbReference type="Proteomes" id="UP001155163"/>
    </source>
</evidence>
<dbReference type="InterPro" id="IPR050950">
    <property type="entry name" value="HTH-type_LysR_regulators"/>
</dbReference>
<comment type="caution">
    <text evidence="6">The sequence shown here is derived from an EMBL/GenBank/DDBJ whole genome shotgun (WGS) entry which is preliminary data.</text>
</comment>
<dbReference type="InterPro" id="IPR036390">
    <property type="entry name" value="WH_DNA-bd_sf"/>
</dbReference>
<evidence type="ECO:0000313" key="7">
    <source>
        <dbReference type="EMBL" id="MCK9814640.1"/>
    </source>
</evidence>
<keyword evidence="4" id="KW-0804">Transcription</keyword>
<dbReference type="Gene3D" id="3.40.190.290">
    <property type="match status" value="1"/>
</dbReference>
<evidence type="ECO:0000256" key="2">
    <source>
        <dbReference type="ARBA" id="ARBA00023015"/>
    </source>
</evidence>
<dbReference type="Proteomes" id="UP001155163">
    <property type="component" value="Unassembled WGS sequence"/>
</dbReference>
<dbReference type="Proteomes" id="UP001155059">
    <property type="component" value="Unassembled WGS sequence"/>
</dbReference>
<dbReference type="Pfam" id="PF00126">
    <property type="entry name" value="HTH_1"/>
    <property type="match status" value="2"/>
</dbReference>
<dbReference type="PANTHER" id="PTHR30419:SF14">
    <property type="entry name" value="LYSR FAMILY TRANSCRIPTIONAL REGULATOR"/>
    <property type="match status" value="1"/>
</dbReference>
<proteinExistence type="inferred from homology"/>
<dbReference type="AlphaFoldDB" id="A0A9X1Z0K3"/>
<comment type="similarity">
    <text evidence="1">Belongs to the LysR transcriptional regulatory family.</text>
</comment>
<evidence type="ECO:0000256" key="4">
    <source>
        <dbReference type="ARBA" id="ARBA00023163"/>
    </source>
</evidence>
<evidence type="ECO:0000313" key="8">
    <source>
        <dbReference type="Proteomes" id="UP001155059"/>
    </source>
</evidence>
<feature type="domain" description="HTH lysR-type" evidence="5">
    <location>
        <begin position="110"/>
        <end position="167"/>
    </location>
</feature>
<evidence type="ECO:0000259" key="5">
    <source>
        <dbReference type="PROSITE" id="PS50931"/>
    </source>
</evidence>
<keyword evidence="2" id="KW-0805">Transcription regulation</keyword>
<accession>A0A9X1Z0K3</accession>
<feature type="domain" description="HTH lysR-type" evidence="5">
    <location>
        <begin position="13"/>
        <end position="66"/>
    </location>
</feature>